<keyword evidence="4" id="KW-0408">Iron</keyword>
<keyword evidence="2" id="KW-0479">Metal-binding</keyword>
<dbReference type="RefSeq" id="WP_014822610.1">
    <property type="nucleotide sequence ID" value="NC_018065.1"/>
</dbReference>
<dbReference type="PANTHER" id="PTHR43498:SF1">
    <property type="entry name" value="COB--COM HETERODISULFIDE REDUCTASE IRON-SULFUR SUBUNIT A"/>
    <property type="match status" value="1"/>
</dbReference>
<dbReference type="InterPro" id="IPR039650">
    <property type="entry name" value="HdrA-like"/>
</dbReference>
<dbReference type="AlphaFoldDB" id="F2F7L3"/>
<reference evidence="6 7" key="2">
    <citation type="journal article" date="2012" name="J. Biosci. Bioeng.">
        <title>Complete genome sequence and characterization of the N-acylhomoserine lactone-degrading gene of the potato leaf-associated Solibacillus silvestris.</title>
        <authorList>
            <person name="Morohoshi T."/>
            <person name="Tominaga Y."/>
            <person name="Someya N."/>
            <person name="Ikeda T."/>
        </authorList>
    </citation>
    <scope>NUCLEOTIDE SEQUENCE [LARGE SCALE GENOMIC DNA]</scope>
    <source>
        <strain evidence="6 7">StLB046</strain>
    </source>
</reference>
<evidence type="ECO:0008006" key="8">
    <source>
        <dbReference type="Google" id="ProtNLM"/>
    </source>
</evidence>
<dbReference type="Pfam" id="PF12831">
    <property type="entry name" value="FAD_oxidored"/>
    <property type="match status" value="1"/>
</dbReference>
<evidence type="ECO:0000256" key="5">
    <source>
        <dbReference type="ARBA" id="ARBA00023014"/>
    </source>
</evidence>
<dbReference type="eggNOG" id="COG0492">
    <property type="taxonomic scope" value="Bacteria"/>
</dbReference>
<protein>
    <recommendedName>
        <fullName evidence="8">Xanthan lyase</fullName>
    </recommendedName>
</protein>
<dbReference type="PATRIC" id="fig|1002809.3.peg.521"/>
<evidence type="ECO:0000313" key="6">
    <source>
        <dbReference type="EMBL" id="BAK14938.1"/>
    </source>
</evidence>
<evidence type="ECO:0000256" key="3">
    <source>
        <dbReference type="ARBA" id="ARBA00023002"/>
    </source>
</evidence>
<evidence type="ECO:0000256" key="2">
    <source>
        <dbReference type="ARBA" id="ARBA00022723"/>
    </source>
</evidence>
<dbReference type="GO" id="GO:0046872">
    <property type="term" value="F:metal ion binding"/>
    <property type="evidence" value="ECO:0007669"/>
    <property type="project" value="UniProtKB-KW"/>
</dbReference>
<dbReference type="EMBL" id="AP012157">
    <property type="protein sequence ID" value="BAK14938.1"/>
    <property type="molecule type" value="Genomic_DNA"/>
</dbReference>
<dbReference type="GO" id="GO:0051539">
    <property type="term" value="F:4 iron, 4 sulfur cluster binding"/>
    <property type="evidence" value="ECO:0007669"/>
    <property type="project" value="UniProtKB-KW"/>
</dbReference>
<name>F2F7L3_SOLSS</name>
<proteinExistence type="predicted"/>
<dbReference type="GO" id="GO:0016491">
    <property type="term" value="F:oxidoreductase activity"/>
    <property type="evidence" value="ECO:0007669"/>
    <property type="project" value="UniProtKB-KW"/>
</dbReference>
<evidence type="ECO:0000313" key="7">
    <source>
        <dbReference type="Proteomes" id="UP000006691"/>
    </source>
</evidence>
<dbReference type="PANTHER" id="PTHR43498">
    <property type="entry name" value="FERREDOXIN:COB-COM HETERODISULFIDE REDUCTASE SUBUNIT A"/>
    <property type="match status" value="1"/>
</dbReference>
<dbReference type="HOGENOM" id="CLU_025277_0_0_9"/>
<evidence type="ECO:0000256" key="1">
    <source>
        <dbReference type="ARBA" id="ARBA00022485"/>
    </source>
</evidence>
<dbReference type="KEGG" id="siv:SSIL_0515"/>
<sequence length="524" mass="59945">MWESVYYYRKKEKRQQHYKQEVLIYGATPAGITAAITLKKKGHDVRIAECSRFVGGMTTSGLGATDLGAEQAIGGLAMQFYEEIAQHYGIEKCVRFEPHVAEHIFKTWLQEHEIDVQTEQFIETVLCEDQQIQQIVMIDGTTYEAKQFIDASYEGDLLGHAGVEYIVGREASTVYKEIYNGVQFGTQHHKFESFIDPYIEEGNPASGLLYGISDEAVTEQNGTGDHRIQAYNFRMCLTKELKVPFQKPNGYERNHYALLLRYIKAGHWDAMKLHTPLMNGKTDLNNHGAFSTDYIGMNYTFPDADYEVREKMYQQHVTYVAGLLYFLANDEEVPLVIREEVRQWGLASDEFIETGNWPRQLYIREARRMRGEYVMTEHNALQRIICEQPIAIASFHMDSHHCRRIVINGRVMNEGDIQVPVKPFMIDLRSLLPKKEHCTNLIVPVCLSASHIAYGSIRMEPVFMMLGQGAGTGAAIALQEGKAVQDILYEQIRPQLIEQGLVVEWDEAFIDDPLRRMEETFGGK</sequence>
<dbReference type="Proteomes" id="UP000006691">
    <property type="component" value="Chromosome"/>
</dbReference>
<dbReference type="SUPFAM" id="SSF51905">
    <property type="entry name" value="FAD/NAD(P)-binding domain"/>
    <property type="match status" value="1"/>
</dbReference>
<organism evidence="6 7">
    <name type="scientific">Solibacillus silvestris (strain StLB046)</name>
    <name type="common">Bacillus silvestris</name>
    <dbReference type="NCBI Taxonomy" id="1002809"/>
    <lineage>
        <taxon>Bacteria</taxon>
        <taxon>Bacillati</taxon>
        <taxon>Bacillota</taxon>
        <taxon>Bacilli</taxon>
        <taxon>Bacillales</taxon>
        <taxon>Caryophanaceae</taxon>
        <taxon>Solibacillus</taxon>
    </lineage>
</organism>
<accession>F2F7L3</accession>
<keyword evidence="7" id="KW-1185">Reference proteome</keyword>
<gene>
    <name evidence="6" type="ordered locus">SSIL_0515</name>
</gene>
<dbReference type="STRING" id="1002809.SSIL_0515"/>
<keyword evidence="5" id="KW-0411">Iron-sulfur</keyword>
<evidence type="ECO:0000256" key="4">
    <source>
        <dbReference type="ARBA" id="ARBA00023004"/>
    </source>
</evidence>
<dbReference type="Gene3D" id="3.50.50.60">
    <property type="entry name" value="FAD/NAD(P)-binding domain"/>
    <property type="match status" value="1"/>
</dbReference>
<reference evidence="7" key="1">
    <citation type="submission" date="2011-04" db="EMBL/GenBank/DDBJ databases">
        <title>Genome sequence of Solibacillus silvestris StLB046.</title>
        <authorList>
            <person name="Morohoshi T."/>
            <person name="Someya N."/>
            <person name="Ikeda T."/>
        </authorList>
    </citation>
    <scope>NUCLEOTIDE SEQUENCE [LARGE SCALE GENOMIC DNA]</scope>
    <source>
        <strain evidence="7">StLB046</strain>
    </source>
</reference>
<keyword evidence="3" id="KW-0560">Oxidoreductase</keyword>
<dbReference type="InterPro" id="IPR036188">
    <property type="entry name" value="FAD/NAD-bd_sf"/>
</dbReference>
<keyword evidence="1" id="KW-0004">4Fe-4S</keyword>